<dbReference type="PROSITE" id="PS51015">
    <property type="entry name" value="YDG"/>
    <property type="match status" value="1"/>
</dbReference>
<dbReference type="InterPro" id="IPR003105">
    <property type="entry name" value="SRA_YDG"/>
</dbReference>
<organism evidence="2 3">
    <name type="scientific">Candidatus Lokiarchaeum ossiferum</name>
    <dbReference type="NCBI Taxonomy" id="2951803"/>
    <lineage>
        <taxon>Archaea</taxon>
        <taxon>Promethearchaeati</taxon>
        <taxon>Promethearchaeota</taxon>
        <taxon>Promethearchaeia</taxon>
        <taxon>Promethearchaeales</taxon>
        <taxon>Promethearchaeaceae</taxon>
        <taxon>Candidatus Lokiarchaeum</taxon>
    </lineage>
</organism>
<dbReference type="InterPro" id="IPR045134">
    <property type="entry name" value="UHRF1/2-like"/>
</dbReference>
<evidence type="ECO:0000259" key="1">
    <source>
        <dbReference type="PROSITE" id="PS51015"/>
    </source>
</evidence>
<dbReference type="Pfam" id="PF02182">
    <property type="entry name" value="SAD_SRA"/>
    <property type="match status" value="1"/>
</dbReference>
<reference evidence="2" key="1">
    <citation type="submission" date="2022-09" db="EMBL/GenBank/DDBJ databases">
        <title>Actin cytoskeleton and complex cell architecture in an #Asgard archaeon.</title>
        <authorList>
            <person name="Ponce Toledo R.I."/>
            <person name="Schleper C."/>
            <person name="Rodrigues Oliveira T."/>
            <person name="Wollweber F."/>
            <person name="Xu J."/>
            <person name="Rittmann S."/>
            <person name="Klingl A."/>
            <person name="Pilhofer M."/>
        </authorList>
    </citation>
    <scope>NUCLEOTIDE SEQUENCE</scope>
    <source>
        <strain evidence="2">B-35</strain>
    </source>
</reference>
<gene>
    <name evidence="2" type="ORF">NEF87_000485</name>
</gene>
<dbReference type="PANTHER" id="PTHR14140">
    <property type="entry name" value="E3 UBIQUITIN-PROTEIN LIGASE UHRF-RELATED"/>
    <property type="match status" value="1"/>
</dbReference>
<dbReference type="SUPFAM" id="SSF88697">
    <property type="entry name" value="PUA domain-like"/>
    <property type="match status" value="1"/>
</dbReference>
<dbReference type="EMBL" id="CP104013">
    <property type="protein sequence ID" value="UYP44200.1"/>
    <property type="molecule type" value="Genomic_DNA"/>
</dbReference>
<evidence type="ECO:0000313" key="2">
    <source>
        <dbReference type="EMBL" id="UYP44200.1"/>
    </source>
</evidence>
<evidence type="ECO:0000313" key="3">
    <source>
        <dbReference type="Proteomes" id="UP001208689"/>
    </source>
</evidence>
<dbReference type="InterPro" id="IPR036987">
    <property type="entry name" value="SRA-YDG_sf"/>
</dbReference>
<dbReference type="Pfam" id="PF13391">
    <property type="entry name" value="HNH_2"/>
    <property type="match status" value="1"/>
</dbReference>
<feature type="domain" description="YDG" evidence="1">
    <location>
        <begin position="7"/>
        <end position="143"/>
    </location>
</feature>
<dbReference type="SMART" id="SM00466">
    <property type="entry name" value="SRA"/>
    <property type="match status" value="1"/>
</dbReference>
<proteinExistence type="predicted"/>
<dbReference type="Proteomes" id="UP001208689">
    <property type="component" value="Chromosome"/>
</dbReference>
<dbReference type="Gene3D" id="2.30.280.10">
    <property type="entry name" value="SRA-YDG"/>
    <property type="match status" value="1"/>
</dbReference>
<dbReference type="Gene3D" id="1.10.30.50">
    <property type="match status" value="1"/>
</dbReference>
<dbReference type="InterPro" id="IPR003615">
    <property type="entry name" value="HNH_nuc"/>
</dbReference>
<sequence length="291" mass="33120">MTQRIFGHIPGIDVGTKFSSRDALYDKKIHMNKRAGITGAQSEGADSIVISGGYEDDEDYGDIIIYTGHGGRDENTGKQIADQLLKRQNLALAKSMIFELPVRVTRSLGKGKGYRYDGLYYVKNYWNERGKAGYIIWRFELHKAMDNLEIIDDTPVQESDISISIPGRTIVTTSRIKRKLKNIREIKELYDFKCQICNIQLKLKGDNLFYAEAAHIKPLGKPHNGPDEVNNMLCLCPNHHVLLDNGAIWIDSNLKIMGITKPKLLTVLDDHKLKIEFLNYHKNEIAFELEL</sequence>
<name>A0ABY6HL02_9ARCH</name>
<protein>
    <recommendedName>
        <fullName evidence="1">YDG domain-containing protein</fullName>
    </recommendedName>
</protein>
<keyword evidence="3" id="KW-1185">Reference proteome</keyword>
<accession>A0ABY6HL02</accession>
<dbReference type="PANTHER" id="PTHR14140:SF27">
    <property type="entry name" value="OS04G0289800 PROTEIN"/>
    <property type="match status" value="1"/>
</dbReference>
<dbReference type="CDD" id="cd00085">
    <property type="entry name" value="HNHc"/>
    <property type="match status" value="1"/>
</dbReference>
<dbReference type="SMART" id="SM00507">
    <property type="entry name" value="HNHc"/>
    <property type="match status" value="1"/>
</dbReference>
<dbReference type="InterPro" id="IPR015947">
    <property type="entry name" value="PUA-like_sf"/>
</dbReference>